<dbReference type="PANTHER" id="PTHR33990">
    <property type="entry name" value="PROTEIN YJDN-RELATED"/>
    <property type="match status" value="1"/>
</dbReference>
<organism evidence="3 4">
    <name type="scientific">Pinibacter aurantiacus</name>
    <dbReference type="NCBI Taxonomy" id="2851599"/>
    <lineage>
        <taxon>Bacteria</taxon>
        <taxon>Pseudomonadati</taxon>
        <taxon>Bacteroidota</taxon>
        <taxon>Chitinophagia</taxon>
        <taxon>Chitinophagales</taxon>
        <taxon>Chitinophagaceae</taxon>
        <taxon>Pinibacter</taxon>
    </lineage>
</organism>
<protein>
    <submittedName>
        <fullName evidence="3">SRPBCC domain-containing protein</fullName>
    </submittedName>
</protein>
<dbReference type="InterPro" id="IPR013538">
    <property type="entry name" value="ASHA1/2-like_C"/>
</dbReference>
<evidence type="ECO:0000259" key="1">
    <source>
        <dbReference type="Pfam" id="PF06983"/>
    </source>
</evidence>
<comment type="caution">
    <text evidence="3">The sequence shown here is derived from an EMBL/GenBank/DDBJ whole genome shotgun (WGS) entry which is preliminary data.</text>
</comment>
<dbReference type="CDD" id="cd06588">
    <property type="entry name" value="PhnB_like"/>
    <property type="match status" value="1"/>
</dbReference>
<gene>
    <name evidence="3" type="ORF">KTO63_00635</name>
</gene>
<dbReference type="Proteomes" id="UP000812270">
    <property type="component" value="Unassembled WGS sequence"/>
</dbReference>
<accession>A0A9E2S4N2</accession>
<dbReference type="CDD" id="cd07814">
    <property type="entry name" value="SRPBCC_CalC_Aha1-like"/>
    <property type="match status" value="1"/>
</dbReference>
<keyword evidence="4" id="KW-1185">Reference proteome</keyword>
<dbReference type="Pfam" id="PF06983">
    <property type="entry name" value="3-dmu-9_3-mt"/>
    <property type="match status" value="1"/>
</dbReference>
<dbReference type="InterPro" id="IPR028973">
    <property type="entry name" value="PhnB-like"/>
</dbReference>
<dbReference type="PANTHER" id="PTHR33990:SF1">
    <property type="entry name" value="PROTEIN YJDN"/>
    <property type="match status" value="1"/>
</dbReference>
<evidence type="ECO:0000313" key="3">
    <source>
        <dbReference type="EMBL" id="MBV4355631.1"/>
    </source>
</evidence>
<dbReference type="EMBL" id="JAHSPG010000001">
    <property type="protein sequence ID" value="MBV4355631.1"/>
    <property type="molecule type" value="Genomic_DNA"/>
</dbReference>
<feature type="domain" description="Activator of Hsp90 ATPase homologue 1/2-like C-terminal" evidence="2">
    <location>
        <begin position="20"/>
        <end position="166"/>
    </location>
</feature>
<dbReference type="AlphaFoldDB" id="A0A9E2S4N2"/>
<evidence type="ECO:0000313" key="4">
    <source>
        <dbReference type="Proteomes" id="UP000812270"/>
    </source>
</evidence>
<proteinExistence type="predicted"/>
<name>A0A9E2S4N2_9BACT</name>
<feature type="domain" description="PhnB-like" evidence="1">
    <location>
        <begin position="184"/>
        <end position="320"/>
    </location>
</feature>
<evidence type="ECO:0000259" key="2">
    <source>
        <dbReference type="Pfam" id="PF08327"/>
    </source>
</evidence>
<dbReference type="Pfam" id="PF08327">
    <property type="entry name" value="AHSA1"/>
    <property type="match status" value="1"/>
</dbReference>
<sequence>MTKTNQATQREVLAIVREFDAPKELVFDAFATPEAMAAWWGPIEFKTTVVKLDFKSKGMFHYKMEGPEHTMWGRFIYGNIKRPDLLEFTNSFSNEKGEIVRADFDARWPLEIFNRITFTEKDNKTTITLIGYPVNNTEEEYEFFQTMRTNVNGGFNKTFDQLDSYIKAQFTLRKAAKTDTKARVCTYLNFDGNTYEAFKFYQSVFKTEFGGKGVQRFGDIPQDADHPEIPENIKKMILHIELPTLGGHVLMGTDAPKEMGFQLTFGNNAHICLEPESREEAKRLFDALSKDGTVTMPLQDMFFGAYFGEFTDKFGVKWMVNYNN</sequence>
<reference evidence="3" key="1">
    <citation type="submission" date="2021-06" db="EMBL/GenBank/DDBJ databases">
        <authorList>
            <person name="Huq M.A."/>
        </authorList>
    </citation>
    <scope>NUCLEOTIDE SEQUENCE</scope>
    <source>
        <strain evidence="3">MAH-26</strain>
    </source>
</reference>
<dbReference type="RefSeq" id="WP_217789183.1">
    <property type="nucleotide sequence ID" value="NZ_JAHSPG010000001.1"/>
</dbReference>